<dbReference type="InterPro" id="IPR010977">
    <property type="entry name" value="Aromatic_deC"/>
</dbReference>
<dbReference type="AlphaFoldDB" id="A0A7W7QZY9"/>
<dbReference type="PANTHER" id="PTHR11999">
    <property type="entry name" value="GROUP II PYRIDOXAL-5-PHOSPHATE DECARBOXYLASE"/>
    <property type="match status" value="1"/>
</dbReference>
<evidence type="ECO:0000256" key="3">
    <source>
        <dbReference type="ARBA" id="ARBA00022793"/>
    </source>
</evidence>
<sequence length="461" mass="50297">MSAAVPNRMHQPDNDLVDLVFGYMRERLQYDPVPLDHPGDGEQLRAHLAGLLNEHGNAPADVLKLYDHELSRAVISADSPRYLSFIPCAPTKAALLFDMVVSCASLQGISWLEAAGAIAAENQVLRLIADRAGMPETAGGTFVSGGSAGNLSALVVARDTARRKLNVGPEARLRIAVADQVHSSVKNTFNIIGVEAFKVPTVDRRFTGAALRAALEADPTATDPSGSPVIAVVGTAGTTNEGIIDDLQGLSEVTRERGLWFHVDGAYGGAGLFAPSVRERYNGIEHADSFVVDPHKWLFSPFDCAALIYREPRLAKAVHTQDAGYLDVLHHEGDEWNPTDYAYHLTRRARGLPLWFSLAVHGTQAYTDAIEAGLTLARQTAETIRQSEHLELLQDPQLSAVCFRRTGWTEQDYYAWSQRLLADQIGFVTPTGWDGETVARFAFLHPGTTMEMVQEILDTMA</sequence>
<reference evidence="8 9" key="1">
    <citation type="submission" date="2020-08" db="EMBL/GenBank/DDBJ databases">
        <title>Sequencing the genomes of 1000 actinobacteria strains.</title>
        <authorList>
            <person name="Klenk H.-P."/>
        </authorList>
    </citation>
    <scope>NUCLEOTIDE SEQUENCE [LARGE SCALE GENOMIC DNA]</scope>
    <source>
        <strain evidence="8 9">DSM 41654</strain>
    </source>
</reference>
<dbReference type="Pfam" id="PF00282">
    <property type="entry name" value="Pyridoxal_deC"/>
    <property type="match status" value="1"/>
</dbReference>
<dbReference type="GO" id="GO:0019752">
    <property type="term" value="P:carboxylic acid metabolic process"/>
    <property type="evidence" value="ECO:0007669"/>
    <property type="project" value="InterPro"/>
</dbReference>
<proteinExistence type="inferred from homology"/>
<evidence type="ECO:0000256" key="7">
    <source>
        <dbReference type="RuleBase" id="RU000382"/>
    </source>
</evidence>
<dbReference type="InterPro" id="IPR015424">
    <property type="entry name" value="PyrdxlP-dep_Trfase"/>
</dbReference>
<dbReference type="InterPro" id="IPR015421">
    <property type="entry name" value="PyrdxlP-dep_Trfase_major"/>
</dbReference>
<name>A0A7W7QZY9_KITKI</name>
<dbReference type="Gene3D" id="3.40.640.10">
    <property type="entry name" value="Type I PLP-dependent aspartate aminotransferase-like (Major domain)"/>
    <property type="match status" value="1"/>
</dbReference>
<comment type="caution">
    <text evidence="8">The sequence shown here is derived from an EMBL/GenBank/DDBJ whole genome shotgun (WGS) entry which is preliminary data.</text>
</comment>
<keyword evidence="9" id="KW-1185">Reference proteome</keyword>
<dbReference type="PANTHER" id="PTHR11999:SF70">
    <property type="entry name" value="MIP05841P"/>
    <property type="match status" value="1"/>
</dbReference>
<comment type="cofactor">
    <cofactor evidence="1 6 7">
        <name>pyridoxal 5'-phosphate</name>
        <dbReference type="ChEBI" id="CHEBI:597326"/>
    </cofactor>
</comment>
<keyword evidence="4 6" id="KW-0663">Pyridoxal phosphate</keyword>
<organism evidence="8 9">
    <name type="scientific">Kitasatospora kifunensis</name>
    <name type="common">Streptomyces kifunensis</name>
    <dbReference type="NCBI Taxonomy" id="58351"/>
    <lineage>
        <taxon>Bacteria</taxon>
        <taxon>Bacillati</taxon>
        <taxon>Actinomycetota</taxon>
        <taxon>Actinomycetes</taxon>
        <taxon>Kitasatosporales</taxon>
        <taxon>Streptomycetaceae</taxon>
        <taxon>Kitasatospora</taxon>
    </lineage>
</organism>
<dbReference type="GO" id="GO:0030170">
    <property type="term" value="F:pyridoxal phosphate binding"/>
    <property type="evidence" value="ECO:0007669"/>
    <property type="project" value="InterPro"/>
</dbReference>
<dbReference type="PRINTS" id="PR00800">
    <property type="entry name" value="YHDCRBOXLASE"/>
</dbReference>
<keyword evidence="3" id="KW-0210">Decarboxylase</keyword>
<dbReference type="GO" id="GO:0006520">
    <property type="term" value="P:amino acid metabolic process"/>
    <property type="evidence" value="ECO:0007669"/>
    <property type="project" value="InterPro"/>
</dbReference>
<dbReference type="InterPro" id="IPR002129">
    <property type="entry name" value="PyrdxlP-dep_de-COase"/>
</dbReference>
<evidence type="ECO:0000256" key="2">
    <source>
        <dbReference type="ARBA" id="ARBA00009533"/>
    </source>
</evidence>
<feature type="modified residue" description="N6-(pyridoxal phosphate)lysine" evidence="6">
    <location>
        <position position="296"/>
    </location>
</feature>
<protein>
    <submittedName>
        <fullName evidence="8">Glutamate/tyrosine decarboxylase-like PLP-dependent enzyme</fullName>
    </submittedName>
</protein>
<evidence type="ECO:0000256" key="5">
    <source>
        <dbReference type="ARBA" id="ARBA00023239"/>
    </source>
</evidence>
<accession>A0A7W7QZY9</accession>
<dbReference type="Proteomes" id="UP000540506">
    <property type="component" value="Unassembled WGS sequence"/>
</dbReference>
<evidence type="ECO:0000313" key="9">
    <source>
        <dbReference type="Proteomes" id="UP000540506"/>
    </source>
</evidence>
<dbReference type="InterPro" id="IPR021115">
    <property type="entry name" value="Pyridoxal-P_BS"/>
</dbReference>
<keyword evidence="5 7" id="KW-0456">Lyase</keyword>
<dbReference type="InterPro" id="IPR015422">
    <property type="entry name" value="PyrdxlP-dep_Trfase_small"/>
</dbReference>
<dbReference type="GO" id="GO:0004058">
    <property type="term" value="F:aromatic-L-amino-acid decarboxylase activity"/>
    <property type="evidence" value="ECO:0007669"/>
    <property type="project" value="UniProtKB-ARBA"/>
</dbReference>
<evidence type="ECO:0000313" key="8">
    <source>
        <dbReference type="EMBL" id="MBB4922915.1"/>
    </source>
</evidence>
<dbReference type="RefSeq" id="WP_312897187.1">
    <property type="nucleotide sequence ID" value="NZ_JACHJV010000001.1"/>
</dbReference>
<dbReference type="SUPFAM" id="SSF53383">
    <property type="entry name" value="PLP-dependent transferases"/>
    <property type="match status" value="1"/>
</dbReference>
<evidence type="ECO:0000256" key="6">
    <source>
        <dbReference type="PIRSR" id="PIRSR602129-50"/>
    </source>
</evidence>
<dbReference type="EMBL" id="JACHJV010000001">
    <property type="protein sequence ID" value="MBB4922915.1"/>
    <property type="molecule type" value="Genomic_DNA"/>
</dbReference>
<gene>
    <name evidence="8" type="ORF">FHR34_001908</name>
</gene>
<dbReference type="PROSITE" id="PS00392">
    <property type="entry name" value="DDC_GAD_HDC_YDC"/>
    <property type="match status" value="1"/>
</dbReference>
<evidence type="ECO:0000256" key="1">
    <source>
        <dbReference type="ARBA" id="ARBA00001933"/>
    </source>
</evidence>
<comment type="similarity">
    <text evidence="2 7">Belongs to the group II decarboxylase family.</text>
</comment>
<evidence type="ECO:0000256" key="4">
    <source>
        <dbReference type="ARBA" id="ARBA00022898"/>
    </source>
</evidence>
<dbReference type="Gene3D" id="3.90.1150.10">
    <property type="entry name" value="Aspartate Aminotransferase, domain 1"/>
    <property type="match status" value="1"/>
</dbReference>